<accession>A0A8J7LCR6</accession>
<dbReference type="Proteomes" id="UP000632766">
    <property type="component" value="Unassembled WGS sequence"/>
</dbReference>
<reference evidence="1 2" key="1">
    <citation type="journal article" date="2021" name="Int. J. Syst. Evol. Microbiol.">
        <title>Amazonocrinis nigriterrae gen. nov., sp. nov., Atlanticothrix silvestris gen. nov., sp. nov. and Dendronalium phyllosphericum gen. nov., sp. nov., nostocacean cyanobacteria from Brazilian environments.</title>
        <authorList>
            <person name="Alvarenga D.O."/>
            <person name="Andreote A.P.D."/>
            <person name="Branco L.H.Z."/>
            <person name="Delbaje E."/>
            <person name="Cruz R.B."/>
            <person name="Varani A.M."/>
            <person name="Fiore M.F."/>
        </authorList>
    </citation>
    <scope>NUCLEOTIDE SEQUENCE [LARGE SCALE GENOMIC DNA]</scope>
    <source>
        <strain evidence="1 2">CENA67</strain>
    </source>
</reference>
<gene>
    <name evidence="1" type="ORF">I8748_32195</name>
</gene>
<proteinExistence type="predicted"/>
<protein>
    <submittedName>
        <fullName evidence="1">Uncharacterized protein</fullName>
    </submittedName>
</protein>
<evidence type="ECO:0000313" key="1">
    <source>
        <dbReference type="EMBL" id="MBH8566761.1"/>
    </source>
</evidence>
<dbReference type="RefSeq" id="WP_198128493.1">
    <property type="nucleotide sequence ID" value="NZ_JAECZC010000102.1"/>
</dbReference>
<dbReference type="AlphaFoldDB" id="A0A8J7LCR6"/>
<name>A0A8J7LCR6_9NOST</name>
<evidence type="ECO:0000313" key="2">
    <source>
        <dbReference type="Proteomes" id="UP000632766"/>
    </source>
</evidence>
<comment type="caution">
    <text evidence="1">The sequence shown here is derived from an EMBL/GenBank/DDBJ whole genome shotgun (WGS) entry which is preliminary data.</text>
</comment>
<dbReference type="EMBL" id="JAECZC010000102">
    <property type="protein sequence ID" value="MBH8566761.1"/>
    <property type="molecule type" value="Genomic_DNA"/>
</dbReference>
<sequence length="71" mass="8072">MTSEFEKTVTSALEECRAEALAKFIAKLMDILEKQGYSFSDLLDALSCWAYTKSDYREVVQFLEKAGDKAH</sequence>
<keyword evidence="2" id="KW-1185">Reference proteome</keyword>
<organism evidence="1 2">
    <name type="scientific">Amazonocrinis nigriterrae CENA67</name>
    <dbReference type="NCBI Taxonomy" id="2794033"/>
    <lineage>
        <taxon>Bacteria</taxon>
        <taxon>Bacillati</taxon>
        <taxon>Cyanobacteriota</taxon>
        <taxon>Cyanophyceae</taxon>
        <taxon>Nostocales</taxon>
        <taxon>Nostocaceae</taxon>
        <taxon>Amazonocrinis</taxon>
        <taxon>Amazonocrinis nigriterrae</taxon>
    </lineage>
</organism>